<accession>A0A4R6G0B9</accession>
<dbReference type="SUPFAM" id="SSF100950">
    <property type="entry name" value="NagB/RpiA/CoA transferase-like"/>
    <property type="match status" value="1"/>
</dbReference>
<evidence type="ECO:0000259" key="5">
    <source>
        <dbReference type="PROSITE" id="PS51000"/>
    </source>
</evidence>
<dbReference type="InterPro" id="IPR036390">
    <property type="entry name" value="WH_DNA-bd_sf"/>
</dbReference>
<proteinExistence type="predicted"/>
<dbReference type="Pfam" id="PF08220">
    <property type="entry name" value="HTH_DeoR"/>
    <property type="match status" value="1"/>
</dbReference>
<keyword evidence="2" id="KW-0805">Transcription regulation</keyword>
<evidence type="ECO:0000256" key="4">
    <source>
        <dbReference type="ARBA" id="ARBA00023163"/>
    </source>
</evidence>
<dbReference type="OrthoDB" id="9814815at2"/>
<dbReference type="PROSITE" id="PS51000">
    <property type="entry name" value="HTH_DEOR_2"/>
    <property type="match status" value="1"/>
</dbReference>
<dbReference type="InterPro" id="IPR001034">
    <property type="entry name" value="DeoR_HTH"/>
</dbReference>
<comment type="caution">
    <text evidence="6">The sequence shown here is derived from an EMBL/GenBank/DDBJ whole genome shotgun (WGS) entry which is preliminary data.</text>
</comment>
<dbReference type="InterPro" id="IPR037171">
    <property type="entry name" value="NagB/RpiA_transferase-like"/>
</dbReference>
<protein>
    <submittedName>
        <fullName evidence="6">DeoR family transcriptional regulator</fullName>
    </submittedName>
</protein>
<dbReference type="PROSITE" id="PS00894">
    <property type="entry name" value="HTH_DEOR_1"/>
    <property type="match status" value="1"/>
</dbReference>
<dbReference type="Gene3D" id="3.40.50.1360">
    <property type="match status" value="1"/>
</dbReference>
<dbReference type="InterPro" id="IPR036388">
    <property type="entry name" value="WH-like_DNA-bd_sf"/>
</dbReference>
<dbReference type="EMBL" id="SNWD01000001">
    <property type="protein sequence ID" value="TDN86895.1"/>
    <property type="molecule type" value="Genomic_DNA"/>
</dbReference>
<keyword evidence="3" id="KW-0238">DNA-binding</keyword>
<evidence type="ECO:0000313" key="6">
    <source>
        <dbReference type="EMBL" id="TDN86895.1"/>
    </source>
</evidence>
<reference evidence="6 7" key="1">
    <citation type="submission" date="2019-03" db="EMBL/GenBank/DDBJ databases">
        <title>Genomic Encyclopedia of Type Strains, Phase IV (KMG-IV): sequencing the most valuable type-strain genomes for metagenomic binning, comparative biology and taxonomic classification.</title>
        <authorList>
            <person name="Goeker M."/>
        </authorList>
    </citation>
    <scope>NUCLEOTIDE SEQUENCE [LARGE SCALE GENOMIC DNA]</scope>
    <source>
        <strain evidence="6 7">DSM 25059</strain>
    </source>
</reference>
<evidence type="ECO:0000256" key="2">
    <source>
        <dbReference type="ARBA" id="ARBA00023015"/>
    </source>
</evidence>
<dbReference type="RefSeq" id="WP_133494058.1">
    <property type="nucleotide sequence ID" value="NZ_BMLU01000001.1"/>
</dbReference>
<dbReference type="SMART" id="SM01134">
    <property type="entry name" value="DeoRC"/>
    <property type="match status" value="1"/>
</dbReference>
<dbReference type="PRINTS" id="PR00037">
    <property type="entry name" value="HTHLACR"/>
</dbReference>
<feature type="domain" description="HTH deoR-type" evidence="5">
    <location>
        <begin position="7"/>
        <end position="62"/>
    </location>
</feature>
<dbReference type="SMART" id="SM00420">
    <property type="entry name" value="HTH_DEOR"/>
    <property type="match status" value="1"/>
</dbReference>
<dbReference type="PANTHER" id="PTHR30363:SF4">
    <property type="entry name" value="GLYCEROL-3-PHOSPHATE REGULON REPRESSOR"/>
    <property type="match status" value="1"/>
</dbReference>
<evidence type="ECO:0000256" key="3">
    <source>
        <dbReference type="ARBA" id="ARBA00023125"/>
    </source>
</evidence>
<dbReference type="Gene3D" id="1.10.10.10">
    <property type="entry name" value="Winged helix-like DNA-binding domain superfamily/Winged helix DNA-binding domain"/>
    <property type="match status" value="1"/>
</dbReference>
<dbReference type="Pfam" id="PF00455">
    <property type="entry name" value="DeoRC"/>
    <property type="match status" value="1"/>
</dbReference>
<dbReference type="GO" id="GO:0003677">
    <property type="term" value="F:DNA binding"/>
    <property type="evidence" value="ECO:0007669"/>
    <property type="project" value="UniProtKB-KW"/>
</dbReference>
<dbReference type="AlphaFoldDB" id="A0A4R6G0B9"/>
<dbReference type="Proteomes" id="UP000295493">
    <property type="component" value="Unassembled WGS sequence"/>
</dbReference>
<organism evidence="6 7">
    <name type="scientific">Stakelama pacifica</name>
    <dbReference type="NCBI Taxonomy" id="517720"/>
    <lineage>
        <taxon>Bacteria</taxon>
        <taxon>Pseudomonadati</taxon>
        <taxon>Pseudomonadota</taxon>
        <taxon>Alphaproteobacteria</taxon>
        <taxon>Sphingomonadales</taxon>
        <taxon>Sphingomonadaceae</taxon>
        <taxon>Stakelama</taxon>
    </lineage>
</organism>
<dbReference type="GO" id="GO:0003700">
    <property type="term" value="F:DNA-binding transcription factor activity"/>
    <property type="evidence" value="ECO:0007669"/>
    <property type="project" value="InterPro"/>
</dbReference>
<dbReference type="PANTHER" id="PTHR30363">
    <property type="entry name" value="HTH-TYPE TRANSCRIPTIONAL REGULATOR SRLR-RELATED"/>
    <property type="match status" value="1"/>
</dbReference>
<dbReference type="InterPro" id="IPR018356">
    <property type="entry name" value="Tscrpt_reg_HTH_DeoR_CS"/>
</dbReference>
<keyword evidence="4" id="KW-0804">Transcription</keyword>
<keyword evidence="7" id="KW-1185">Reference proteome</keyword>
<sequence>MRNKVIQADRISQIVTLIEQQGARSIGSLAAHFGVSQETIRRDIRQLEARGRVTKVHGGVTLPDARLEAPYRARLHERAEAKQRIAKIAAREVSEGMTVLIDSGTTSFWVARELAHIARLTVVTNSLEVAGEILGRTGQRLFLAGGAINSDYRAAFDADAIAYSRRFVVDLAILSIGAIEADRGFLDFEPDEAAYKRAMLDRCRRVMMVADISKFERIGSAFVAGFADAHDLVTDMPPPQPIAEAARLHGTRLRVADSE</sequence>
<evidence type="ECO:0000313" key="7">
    <source>
        <dbReference type="Proteomes" id="UP000295493"/>
    </source>
</evidence>
<dbReference type="InterPro" id="IPR014036">
    <property type="entry name" value="DeoR-like_C"/>
</dbReference>
<dbReference type="SUPFAM" id="SSF46785">
    <property type="entry name" value="Winged helix' DNA-binding domain"/>
    <property type="match status" value="1"/>
</dbReference>
<evidence type="ECO:0000256" key="1">
    <source>
        <dbReference type="ARBA" id="ARBA00022491"/>
    </source>
</evidence>
<name>A0A4R6G0B9_9SPHN</name>
<gene>
    <name evidence="6" type="ORF">EV664_101473</name>
</gene>
<dbReference type="InterPro" id="IPR050313">
    <property type="entry name" value="Carb_Metab_HTH_regulators"/>
</dbReference>
<keyword evidence="1" id="KW-0678">Repressor</keyword>